<dbReference type="GO" id="GO:0005783">
    <property type="term" value="C:endoplasmic reticulum"/>
    <property type="evidence" value="ECO:0007669"/>
    <property type="project" value="TreeGrafter"/>
</dbReference>
<comment type="similarity">
    <text evidence="1">Belongs to the protein disulfide isomerase family.</text>
</comment>
<evidence type="ECO:0000256" key="3">
    <source>
        <dbReference type="SAM" id="Phobius"/>
    </source>
</evidence>
<dbReference type="PANTHER" id="PTHR45672:SF3">
    <property type="entry name" value="THIOREDOXIN DOMAIN-CONTAINING PROTEIN 5"/>
    <property type="match status" value="1"/>
</dbReference>
<feature type="domain" description="Thioredoxin" evidence="5">
    <location>
        <begin position="21"/>
        <end position="151"/>
    </location>
</feature>
<dbReference type="GO" id="GO:0003756">
    <property type="term" value="F:protein disulfide isomerase activity"/>
    <property type="evidence" value="ECO:0007669"/>
    <property type="project" value="TreeGrafter"/>
</dbReference>
<keyword evidence="3" id="KW-1133">Transmembrane helix</keyword>
<dbReference type="GeneID" id="17326104"/>
<dbReference type="RefSeq" id="XP_005718386.1">
    <property type="nucleotide sequence ID" value="XM_005718329.1"/>
</dbReference>
<name>R7QL74_CHOCR</name>
<dbReference type="SUPFAM" id="SSF52833">
    <property type="entry name" value="Thioredoxin-like"/>
    <property type="match status" value="2"/>
</dbReference>
<dbReference type="STRING" id="2769.R7QL74"/>
<dbReference type="AlphaFoldDB" id="R7QL74"/>
<evidence type="ECO:0000256" key="2">
    <source>
        <dbReference type="ARBA" id="ARBA00022729"/>
    </source>
</evidence>
<protein>
    <recommendedName>
        <fullName evidence="5">Thioredoxin domain-containing protein</fullName>
    </recommendedName>
</protein>
<gene>
    <name evidence="6" type="ORF">CHC_T00001102001</name>
</gene>
<dbReference type="InterPro" id="IPR013766">
    <property type="entry name" value="Thioredoxin_domain"/>
</dbReference>
<evidence type="ECO:0000259" key="5">
    <source>
        <dbReference type="PROSITE" id="PS51352"/>
    </source>
</evidence>
<evidence type="ECO:0000256" key="4">
    <source>
        <dbReference type="SAM" id="SignalP"/>
    </source>
</evidence>
<dbReference type="PROSITE" id="PS51352">
    <property type="entry name" value="THIOREDOXIN_2"/>
    <property type="match status" value="1"/>
</dbReference>
<dbReference type="GO" id="GO:0006457">
    <property type="term" value="P:protein folding"/>
    <property type="evidence" value="ECO:0007669"/>
    <property type="project" value="TreeGrafter"/>
</dbReference>
<dbReference type="Gene3D" id="3.40.30.10">
    <property type="entry name" value="Glutaredoxin"/>
    <property type="match status" value="2"/>
</dbReference>
<dbReference type="EMBL" id="HG001939">
    <property type="protein sequence ID" value="CDF38493.1"/>
    <property type="molecule type" value="Genomic_DNA"/>
</dbReference>
<dbReference type="Proteomes" id="UP000012073">
    <property type="component" value="Unassembled WGS sequence"/>
</dbReference>
<reference evidence="7" key="1">
    <citation type="journal article" date="2013" name="Proc. Natl. Acad. Sci. U.S.A.">
        <title>Genome structure and metabolic features in the red seaweed Chondrus crispus shed light on evolution of the Archaeplastida.</title>
        <authorList>
            <person name="Collen J."/>
            <person name="Porcel B."/>
            <person name="Carre W."/>
            <person name="Ball S.G."/>
            <person name="Chaparro C."/>
            <person name="Tonon T."/>
            <person name="Barbeyron T."/>
            <person name="Michel G."/>
            <person name="Noel B."/>
            <person name="Valentin K."/>
            <person name="Elias M."/>
            <person name="Artiguenave F."/>
            <person name="Arun A."/>
            <person name="Aury J.M."/>
            <person name="Barbosa-Neto J.F."/>
            <person name="Bothwell J.H."/>
            <person name="Bouget F.Y."/>
            <person name="Brillet L."/>
            <person name="Cabello-Hurtado F."/>
            <person name="Capella-Gutierrez S."/>
            <person name="Charrier B."/>
            <person name="Cladiere L."/>
            <person name="Cock J.M."/>
            <person name="Coelho S.M."/>
            <person name="Colleoni C."/>
            <person name="Czjzek M."/>
            <person name="Da Silva C."/>
            <person name="Delage L."/>
            <person name="Denoeud F."/>
            <person name="Deschamps P."/>
            <person name="Dittami S.M."/>
            <person name="Gabaldon T."/>
            <person name="Gachon C.M."/>
            <person name="Groisillier A."/>
            <person name="Herve C."/>
            <person name="Jabbari K."/>
            <person name="Katinka M."/>
            <person name="Kloareg B."/>
            <person name="Kowalczyk N."/>
            <person name="Labadie K."/>
            <person name="Leblanc C."/>
            <person name="Lopez P.J."/>
            <person name="McLachlan D.H."/>
            <person name="Meslet-Cladiere L."/>
            <person name="Moustafa A."/>
            <person name="Nehr Z."/>
            <person name="Nyvall Collen P."/>
            <person name="Panaud O."/>
            <person name="Partensky F."/>
            <person name="Poulain J."/>
            <person name="Rensing S.A."/>
            <person name="Rousvoal S."/>
            <person name="Samson G."/>
            <person name="Symeonidi A."/>
            <person name="Weissenbach J."/>
            <person name="Zambounis A."/>
            <person name="Wincker P."/>
            <person name="Boyen C."/>
        </authorList>
    </citation>
    <scope>NUCLEOTIDE SEQUENCE [LARGE SCALE GENOMIC DNA]</scope>
    <source>
        <strain evidence="7">cv. Stackhouse</strain>
    </source>
</reference>
<dbReference type="Gramene" id="CDF38493">
    <property type="protein sequence ID" value="CDF38493"/>
    <property type="gene ID" value="CHC_T00001102001"/>
</dbReference>
<keyword evidence="3" id="KW-0472">Membrane</keyword>
<dbReference type="PANTHER" id="PTHR45672">
    <property type="entry name" value="PROTEIN DISULFIDE-ISOMERASE C17H9.14C-RELATED"/>
    <property type="match status" value="1"/>
</dbReference>
<feature type="signal peptide" evidence="4">
    <location>
        <begin position="1"/>
        <end position="26"/>
    </location>
</feature>
<evidence type="ECO:0000313" key="7">
    <source>
        <dbReference type="Proteomes" id="UP000012073"/>
    </source>
</evidence>
<feature type="transmembrane region" description="Helical" evidence="3">
    <location>
        <begin position="543"/>
        <end position="563"/>
    </location>
</feature>
<dbReference type="KEGG" id="ccp:CHC_T00001102001"/>
<organism evidence="6 7">
    <name type="scientific">Chondrus crispus</name>
    <name type="common">Carrageen Irish moss</name>
    <name type="synonym">Polymorpha crispa</name>
    <dbReference type="NCBI Taxonomy" id="2769"/>
    <lineage>
        <taxon>Eukaryota</taxon>
        <taxon>Rhodophyta</taxon>
        <taxon>Florideophyceae</taxon>
        <taxon>Rhodymeniophycidae</taxon>
        <taxon>Gigartinales</taxon>
        <taxon>Gigartinaceae</taxon>
        <taxon>Chondrus</taxon>
    </lineage>
</organism>
<feature type="chain" id="PRO_5004442809" description="Thioredoxin domain-containing protein" evidence="4">
    <location>
        <begin position="27"/>
        <end position="574"/>
    </location>
</feature>
<dbReference type="PhylomeDB" id="R7QL74"/>
<dbReference type="InterPro" id="IPR051063">
    <property type="entry name" value="PDI"/>
</dbReference>
<proteinExistence type="inferred from homology"/>
<evidence type="ECO:0000256" key="1">
    <source>
        <dbReference type="ARBA" id="ARBA00006347"/>
    </source>
</evidence>
<sequence length="574" mass="64302">MSRTVSEHALTLRVIVFLVVLRSTSTAPLFSEKIVRVNGVTEFKGLIAHESLSVVLFFHPRCPHCIAFAPHYEALAGLVADYNQGENITDSNRVVIAQVDASKASNEILVSVHASGFPTMKLFASGYAISQYEGARKPEAMWKFVLSTLHSRLSPAFRLIESRSELEDFLEQSHHQTRIISLFHPRVQLSSIYPRHVHVSAEAWRETTREMRDGAALPVAFAAVSDPSMLLPTNYEKLDSYHSKVHVLSSPALAGAPQGADFWENVEWWFPELKESDSMETFMHVLAVDHRDFTSLDISMGRYILSSRRPMAIVFSYNVPSDNDRQFLRLAAEQNFKPRFLSLFANLSEHRAFAEHIGVLDSGDTENVSQKSIYTLYRESSLYPHVSQFDDSGNVSQSEWFKREAKTFAQNHVQTVPGEVFELSEDDWKSLFEYDGRGVLLELYHSDCASCKRPSSVFSKAARLLTSHSGAVVVARFNLETFSLPPSPSLPPVDDVPVIVYVPAGGEAVKFEGARAPTAIAWFGRTQSGTDQIPLHRLQWSDMLASLMFYFGLISAIIGGVLWRKAGKKNEHVT</sequence>
<dbReference type="Pfam" id="PF00085">
    <property type="entry name" value="Thioredoxin"/>
    <property type="match status" value="1"/>
</dbReference>
<dbReference type="InterPro" id="IPR036249">
    <property type="entry name" value="Thioredoxin-like_sf"/>
</dbReference>
<evidence type="ECO:0000313" key="6">
    <source>
        <dbReference type="EMBL" id="CDF38493.1"/>
    </source>
</evidence>
<dbReference type="CDD" id="cd02961">
    <property type="entry name" value="PDI_a_family"/>
    <property type="match status" value="1"/>
</dbReference>
<keyword evidence="3" id="KW-0812">Transmembrane</keyword>
<keyword evidence="2 4" id="KW-0732">Signal</keyword>
<accession>R7QL74</accession>
<keyword evidence="7" id="KW-1185">Reference proteome</keyword>